<proteinExistence type="predicted"/>
<dbReference type="InterPro" id="IPR016181">
    <property type="entry name" value="Acyl_CoA_acyltransferase"/>
</dbReference>
<dbReference type="RefSeq" id="WP_078219022.1">
    <property type="nucleotide sequence ID" value="NZ_MUXZ01000029.1"/>
</dbReference>
<organism evidence="1 2">
    <name type="scientific">Canicola haemoglobinophilus</name>
    <dbReference type="NCBI Taxonomy" id="733"/>
    <lineage>
        <taxon>Bacteria</taxon>
        <taxon>Pseudomonadati</taxon>
        <taxon>Pseudomonadota</taxon>
        <taxon>Gammaproteobacteria</taxon>
        <taxon>Pasteurellales</taxon>
        <taxon>Pasteurellaceae</taxon>
        <taxon>Canicola</taxon>
    </lineage>
</organism>
<accession>A0A1V4AZH2</accession>
<dbReference type="AlphaFoldDB" id="A0A1V4AZH2"/>
<reference evidence="1 2" key="1">
    <citation type="submission" date="2018-06" db="EMBL/GenBank/DDBJ databases">
        <authorList>
            <consortium name="Pathogen Informatics"/>
            <person name="Doyle S."/>
        </authorList>
    </citation>
    <scope>NUCLEOTIDE SEQUENCE [LARGE SCALE GENOMIC DNA]</scope>
    <source>
        <strain evidence="1 2">NCTC1659</strain>
    </source>
</reference>
<dbReference type="EMBL" id="UGHF01000001">
    <property type="protein sequence ID" value="STO59637.1"/>
    <property type="molecule type" value="Genomic_DNA"/>
</dbReference>
<dbReference type="Gene3D" id="3.40.630.30">
    <property type="match status" value="1"/>
</dbReference>
<dbReference type="Proteomes" id="UP000254329">
    <property type="component" value="Unassembled WGS sequence"/>
</dbReference>
<name>A0A1V4AZH2_9PAST</name>
<sequence length="147" mass="17345">MKIFKAELWNLDALLSLFEQYRIAHQMTENPERTLTFLSNRIRFSESIFFLAVDHQQNPVGFIQLYPRFSSLQLQRYWQLSDIFVQNTANKSEIYTALIAKAKEFVCYTQSTLLVIEQNLQQQELLISEGFKLNQQKSIFELNLSLV</sequence>
<dbReference type="GO" id="GO:0016740">
    <property type="term" value="F:transferase activity"/>
    <property type="evidence" value="ECO:0007669"/>
    <property type="project" value="UniProtKB-KW"/>
</dbReference>
<keyword evidence="1" id="KW-0808">Transferase</keyword>
<evidence type="ECO:0000313" key="1">
    <source>
        <dbReference type="EMBL" id="STO59637.1"/>
    </source>
</evidence>
<keyword evidence="2" id="KW-1185">Reference proteome</keyword>
<protein>
    <submittedName>
        <fullName evidence="1">Acetyltransferase</fullName>
    </submittedName>
</protein>
<dbReference type="SUPFAM" id="SSF55729">
    <property type="entry name" value="Acyl-CoA N-acyltransferases (Nat)"/>
    <property type="match status" value="1"/>
</dbReference>
<evidence type="ECO:0000313" key="2">
    <source>
        <dbReference type="Proteomes" id="UP000254329"/>
    </source>
</evidence>
<gene>
    <name evidence="1" type="ORF">NCTC1659_00893</name>
</gene>
<dbReference type="STRING" id="733.B0186_08945"/>